<evidence type="ECO:0000313" key="2">
    <source>
        <dbReference type="Proteomes" id="UP000722336"/>
    </source>
</evidence>
<dbReference type="Proteomes" id="UP000722336">
    <property type="component" value="Unassembled WGS sequence"/>
</dbReference>
<name>A0ABS6SEZ6_9SPHN</name>
<proteinExistence type="predicted"/>
<gene>
    <name evidence="1" type="ORF">KCG44_09235</name>
</gene>
<dbReference type="RefSeq" id="WP_218445807.1">
    <property type="nucleotide sequence ID" value="NZ_JAGSPA010000003.1"/>
</dbReference>
<evidence type="ECO:0000313" key="1">
    <source>
        <dbReference type="EMBL" id="MBV7256964.1"/>
    </source>
</evidence>
<accession>A0ABS6SEZ6</accession>
<comment type="caution">
    <text evidence="1">The sequence shown here is derived from an EMBL/GenBank/DDBJ whole genome shotgun (WGS) entry which is preliminary data.</text>
</comment>
<keyword evidence="2" id="KW-1185">Reference proteome</keyword>
<dbReference type="EMBL" id="JAGSPA010000003">
    <property type="protein sequence ID" value="MBV7256964.1"/>
    <property type="molecule type" value="Genomic_DNA"/>
</dbReference>
<organism evidence="1 2">
    <name type="scientific">Pacificimonas pallii</name>
    <dbReference type="NCBI Taxonomy" id="2827236"/>
    <lineage>
        <taxon>Bacteria</taxon>
        <taxon>Pseudomonadati</taxon>
        <taxon>Pseudomonadota</taxon>
        <taxon>Alphaproteobacteria</taxon>
        <taxon>Sphingomonadales</taxon>
        <taxon>Sphingosinicellaceae</taxon>
        <taxon>Pacificimonas</taxon>
    </lineage>
</organism>
<protein>
    <submittedName>
        <fullName evidence="1">Uncharacterized protein</fullName>
    </submittedName>
</protein>
<reference evidence="1 2" key="1">
    <citation type="submission" date="2021-04" db="EMBL/GenBank/DDBJ databases">
        <authorList>
            <person name="Pira H."/>
            <person name="Risdian C."/>
            <person name="Wink J."/>
        </authorList>
    </citation>
    <scope>NUCLEOTIDE SEQUENCE [LARGE SCALE GENOMIC DNA]</scope>
    <source>
        <strain evidence="1 2">WHA3</strain>
    </source>
</reference>
<sequence length="222" mass="23169">MWINRLDGRALDDTDDAVALTERLHRAEPVLETIEAALGMEFAPASSEPENGYAGWFQVIGRDAEGDANSDLTIALSADALAGVRSRESGGAAIGRHLPVEASLDILLPPVAATAANGDVIILGGDPGMIVTAPDPIGKIAHAAGKTDKTACPHFHCPRQEYSMRSLEAARRGEALRIPEDMSGTLHQPDGRVLEAQLVRVGGARGVRVGKAVDTPASAEAA</sequence>